<dbReference type="CDD" id="cd00400">
    <property type="entry name" value="Voltage_gated_ClC"/>
    <property type="match status" value="1"/>
</dbReference>
<feature type="transmembrane region" description="Helical" evidence="5">
    <location>
        <begin position="99"/>
        <end position="118"/>
    </location>
</feature>
<keyword evidence="2 5" id="KW-0812">Transmembrane</keyword>
<evidence type="ECO:0000256" key="2">
    <source>
        <dbReference type="ARBA" id="ARBA00022692"/>
    </source>
</evidence>
<evidence type="ECO:0000256" key="4">
    <source>
        <dbReference type="ARBA" id="ARBA00023136"/>
    </source>
</evidence>
<evidence type="ECO:0000313" key="7">
    <source>
        <dbReference type="Proteomes" id="UP001501237"/>
    </source>
</evidence>
<dbReference type="Proteomes" id="UP001501237">
    <property type="component" value="Unassembled WGS sequence"/>
</dbReference>
<protein>
    <submittedName>
        <fullName evidence="6">Ion channel protein</fullName>
    </submittedName>
</protein>
<reference evidence="7" key="1">
    <citation type="journal article" date="2019" name="Int. J. Syst. Evol. Microbiol.">
        <title>The Global Catalogue of Microorganisms (GCM) 10K type strain sequencing project: providing services to taxonomists for standard genome sequencing and annotation.</title>
        <authorList>
            <consortium name="The Broad Institute Genomics Platform"/>
            <consortium name="The Broad Institute Genome Sequencing Center for Infectious Disease"/>
            <person name="Wu L."/>
            <person name="Ma J."/>
        </authorList>
    </citation>
    <scope>NUCLEOTIDE SEQUENCE [LARGE SCALE GENOMIC DNA]</scope>
    <source>
        <strain evidence="7">JCM 9377</strain>
    </source>
</reference>
<evidence type="ECO:0000256" key="1">
    <source>
        <dbReference type="ARBA" id="ARBA00004141"/>
    </source>
</evidence>
<gene>
    <name evidence="6" type="ORF">GCM10010468_45130</name>
</gene>
<dbReference type="RefSeq" id="WP_344831559.1">
    <property type="nucleotide sequence ID" value="NZ_BAAAUV010000011.1"/>
</dbReference>
<dbReference type="InterPro" id="IPR050368">
    <property type="entry name" value="ClC-type_chloride_channel"/>
</dbReference>
<keyword evidence="4 5" id="KW-0472">Membrane</keyword>
<feature type="transmembrane region" description="Helical" evidence="5">
    <location>
        <begin position="191"/>
        <end position="209"/>
    </location>
</feature>
<feature type="transmembrane region" description="Helical" evidence="5">
    <location>
        <begin position="257"/>
        <end position="277"/>
    </location>
</feature>
<accession>A0ABP6QCU6</accession>
<evidence type="ECO:0000313" key="6">
    <source>
        <dbReference type="EMBL" id="GAA3220518.1"/>
    </source>
</evidence>
<dbReference type="PRINTS" id="PR00762">
    <property type="entry name" value="CLCHANNEL"/>
</dbReference>
<dbReference type="NCBIfam" id="NF002971">
    <property type="entry name" value="PRK03655.1"/>
    <property type="match status" value="1"/>
</dbReference>
<evidence type="ECO:0000256" key="3">
    <source>
        <dbReference type="ARBA" id="ARBA00022989"/>
    </source>
</evidence>
<comment type="caution">
    <text evidence="6">The sequence shown here is derived from an EMBL/GenBank/DDBJ whole genome shotgun (WGS) entry which is preliminary data.</text>
</comment>
<keyword evidence="7" id="KW-1185">Reference proteome</keyword>
<sequence length="416" mass="42342">MKIEGPRAKLLALVIPALCVGVACGLILAAVDALAEGLQHLVWDDLPEALGVAGEPAWWTVLILTAAGLLVGLVVWRFPGGAGPDPATEGLIGPPLKPATVPGLLLATVLTLAGGVSLGPENPITAVNVTLAVALGLRFLPSIKGEMWLGLATAGTIGALFGTPVAAALILSEVFAGKSDTALWDRLFGPLLAAGAGALTTSVMAHAAIEIDLPAYPGFHLVDLVSGTAIAVAACALGLSAVYAFPKVHGLFQRVGHPVLMIGLGGLVLGVLGAIGGRITLFKGLSEMQELLAEQHTNGGLLLIVLVKLAALLTAATCGFKGGRIFPIVFVGVVFGLLAHQLVDAVPIGLAVGSALLGVLLATTRQGWLSLFLAVTVVADIALLPVLCVILAPAWLLATGRPEMQIKSEHREAVAR</sequence>
<feature type="transmembrane region" description="Helical" evidence="5">
    <location>
        <begin position="221"/>
        <end position="245"/>
    </location>
</feature>
<feature type="transmembrane region" description="Helical" evidence="5">
    <location>
        <begin position="57"/>
        <end position="78"/>
    </location>
</feature>
<dbReference type="SUPFAM" id="SSF81340">
    <property type="entry name" value="Clc chloride channel"/>
    <property type="match status" value="1"/>
</dbReference>
<proteinExistence type="predicted"/>
<comment type="subcellular location">
    <subcellularLocation>
        <location evidence="1">Membrane</location>
        <topology evidence="1">Multi-pass membrane protein</topology>
    </subcellularLocation>
</comment>
<dbReference type="PROSITE" id="PS51257">
    <property type="entry name" value="PROKAR_LIPOPROTEIN"/>
    <property type="match status" value="1"/>
</dbReference>
<evidence type="ECO:0000256" key="5">
    <source>
        <dbReference type="SAM" id="Phobius"/>
    </source>
</evidence>
<dbReference type="InterPro" id="IPR014743">
    <property type="entry name" value="Cl-channel_core"/>
</dbReference>
<dbReference type="InterPro" id="IPR001807">
    <property type="entry name" value="ClC"/>
</dbReference>
<organism evidence="6 7">
    <name type="scientific">Actinocorallia longicatena</name>
    <dbReference type="NCBI Taxonomy" id="111803"/>
    <lineage>
        <taxon>Bacteria</taxon>
        <taxon>Bacillati</taxon>
        <taxon>Actinomycetota</taxon>
        <taxon>Actinomycetes</taxon>
        <taxon>Streptosporangiales</taxon>
        <taxon>Thermomonosporaceae</taxon>
        <taxon>Actinocorallia</taxon>
    </lineage>
</organism>
<name>A0ABP6QCU6_9ACTN</name>
<dbReference type="EMBL" id="BAAAUV010000011">
    <property type="protein sequence ID" value="GAA3220518.1"/>
    <property type="molecule type" value="Genomic_DNA"/>
</dbReference>
<feature type="transmembrane region" description="Helical" evidence="5">
    <location>
        <begin position="148"/>
        <end position="171"/>
    </location>
</feature>
<feature type="transmembrane region" description="Helical" evidence="5">
    <location>
        <begin position="298"/>
        <end position="316"/>
    </location>
</feature>
<keyword evidence="3 5" id="KW-1133">Transmembrane helix</keyword>
<dbReference type="PANTHER" id="PTHR43427:SF9">
    <property type="entry name" value="ION-TRANSPORT PROTEIN YFEO-RELATED"/>
    <property type="match status" value="1"/>
</dbReference>
<dbReference type="Gene3D" id="1.10.3080.10">
    <property type="entry name" value="Clc chloride channel"/>
    <property type="match status" value="1"/>
</dbReference>
<dbReference type="PANTHER" id="PTHR43427">
    <property type="entry name" value="CHLORIDE CHANNEL PROTEIN CLC-E"/>
    <property type="match status" value="1"/>
</dbReference>
<dbReference type="Pfam" id="PF00654">
    <property type="entry name" value="Voltage_CLC"/>
    <property type="match status" value="1"/>
</dbReference>
<feature type="transmembrane region" description="Helical" evidence="5">
    <location>
        <begin position="369"/>
        <end position="398"/>
    </location>
</feature>